<evidence type="ECO:0000313" key="1">
    <source>
        <dbReference type="EMBL" id="CAG9169929.1"/>
    </source>
</evidence>
<accession>A0ABM8WR55</accession>
<gene>
    <name evidence="1" type="ORF">LMG23994_01734</name>
</gene>
<dbReference type="Proteomes" id="UP000701702">
    <property type="component" value="Unassembled WGS sequence"/>
</dbReference>
<sequence length="134" mass="14361">MSTAASNSTIKRLTDAATDIFLGALKHTDHGGHFKGLFTLNVDGSPKPVLLVGSAHGSHEDGQVIAVLNPDHEVIDRLAPGVAYIGALLKEMVAGKCDAMVQVWIDAYKDKVDRFTVLEKYSARTSAGPKFEVK</sequence>
<evidence type="ECO:0000313" key="2">
    <source>
        <dbReference type="Proteomes" id="UP000701702"/>
    </source>
</evidence>
<keyword evidence="2" id="KW-1185">Reference proteome</keyword>
<reference evidence="1 2" key="1">
    <citation type="submission" date="2021-08" db="EMBL/GenBank/DDBJ databases">
        <authorList>
            <person name="Peeters C."/>
        </authorList>
    </citation>
    <scope>NUCLEOTIDE SEQUENCE [LARGE SCALE GENOMIC DNA]</scope>
    <source>
        <strain evidence="1 2">LMG 23994</strain>
    </source>
</reference>
<dbReference type="EMBL" id="CAJZAF010000007">
    <property type="protein sequence ID" value="CAG9169929.1"/>
    <property type="molecule type" value="Genomic_DNA"/>
</dbReference>
<protein>
    <submittedName>
        <fullName evidence="1">Uncharacterized protein</fullName>
    </submittedName>
</protein>
<dbReference type="RefSeq" id="WP_224001355.1">
    <property type="nucleotide sequence ID" value="NZ_CAJZAF010000007.1"/>
</dbReference>
<name>A0ABM8WR55_9BURK</name>
<organism evidence="1 2">
    <name type="scientific">Cupriavidus pinatubonensis</name>
    <dbReference type="NCBI Taxonomy" id="248026"/>
    <lineage>
        <taxon>Bacteria</taxon>
        <taxon>Pseudomonadati</taxon>
        <taxon>Pseudomonadota</taxon>
        <taxon>Betaproteobacteria</taxon>
        <taxon>Burkholderiales</taxon>
        <taxon>Burkholderiaceae</taxon>
        <taxon>Cupriavidus</taxon>
    </lineage>
</organism>
<comment type="caution">
    <text evidence="1">The sequence shown here is derived from an EMBL/GenBank/DDBJ whole genome shotgun (WGS) entry which is preliminary data.</text>
</comment>
<proteinExistence type="predicted"/>